<accession>A0A1J1HVV7</accession>
<evidence type="ECO:0000313" key="1">
    <source>
        <dbReference type="EMBL" id="CRK92223.1"/>
    </source>
</evidence>
<reference evidence="1 2" key="1">
    <citation type="submission" date="2015-04" db="EMBL/GenBank/DDBJ databases">
        <authorList>
            <person name="Syromyatnikov M.Y."/>
            <person name="Popov V.N."/>
        </authorList>
    </citation>
    <scope>NUCLEOTIDE SEQUENCE [LARGE SCALE GENOMIC DNA]</scope>
</reference>
<dbReference type="AlphaFoldDB" id="A0A1J1HVV7"/>
<protein>
    <submittedName>
        <fullName evidence="1">CLUMA_CG005803, isoform A</fullName>
    </submittedName>
</protein>
<dbReference type="EMBL" id="CVRI01000024">
    <property type="protein sequence ID" value="CRK92223.1"/>
    <property type="molecule type" value="Genomic_DNA"/>
</dbReference>
<name>A0A1J1HVV7_9DIPT</name>
<organism evidence="1 2">
    <name type="scientific">Clunio marinus</name>
    <dbReference type="NCBI Taxonomy" id="568069"/>
    <lineage>
        <taxon>Eukaryota</taxon>
        <taxon>Metazoa</taxon>
        <taxon>Ecdysozoa</taxon>
        <taxon>Arthropoda</taxon>
        <taxon>Hexapoda</taxon>
        <taxon>Insecta</taxon>
        <taxon>Pterygota</taxon>
        <taxon>Neoptera</taxon>
        <taxon>Endopterygota</taxon>
        <taxon>Diptera</taxon>
        <taxon>Nematocera</taxon>
        <taxon>Chironomoidea</taxon>
        <taxon>Chironomidae</taxon>
        <taxon>Clunio</taxon>
    </lineage>
</organism>
<sequence length="60" mass="7565">MKSNKEKKEILMKERRIKMQHLHDLEIYCQFIMLQKQCCPTKRHLFYISKRYAFHDKKLH</sequence>
<proteinExistence type="predicted"/>
<keyword evidence="2" id="KW-1185">Reference proteome</keyword>
<evidence type="ECO:0000313" key="2">
    <source>
        <dbReference type="Proteomes" id="UP000183832"/>
    </source>
</evidence>
<gene>
    <name evidence="1" type="ORF">CLUMA_CG005803</name>
</gene>
<dbReference type="Proteomes" id="UP000183832">
    <property type="component" value="Unassembled WGS sequence"/>
</dbReference>